<reference evidence="7" key="1">
    <citation type="submission" date="2016-10" db="EMBL/GenBank/DDBJ databases">
        <authorList>
            <person name="Varghese N."/>
            <person name="Submissions S."/>
        </authorList>
    </citation>
    <scope>NUCLEOTIDE SEQUENCE [LARGE SCALE GENOMIC DNA]</scope>
    <source>
        <strain evidence="7">DSM 45789</strain>
    </source>
</reference>
<evidence type="ECO:0000256" key="1">
    <source>
        <dbReference type="ARBA" id="ARBA00023015"/>
    </source>
</evidence>
<keyword evidence="2 4" id="KW-0238">DNA-binding</keyword>
<dbReference type="PRINTS" id="PR00455">
    <property type="entry name" value="HTHTETR"/>
</dbReference>
<dbReference type="Gene3D" id="1.10.10.60">
    <property type="entry name" value="Homeodomain-like"/>
    <property type="match status" value="1"/>
</dbReference>
<feature type="domain" description="HTH tetR-type" evidence="5">
    <location>
        <begin position="9"/>
        <end position="69"/>
    </location>
</feature>
<dbReference type="RefSeq" id="WP_176392090.1">
    <property type="nucleotide sequence ID" value="NZ_FPAA01000011.1"/>
</dbReference>
<protein>
    <submittedName>
        <fullName evidence="6">DNA-binding transcriptional regulator, AcrR family</fullName>
    </submittedName>
</protein>
<evidence type="ECO:0000256" key="4">
    <source>
        <dbReference type="PROSITE-ProRule" id="PRU00335"/>
    </source>
</evidence>
<accession>A0A1I6TSF7</accession>
<dbReference type="Pfam" id="PF00440">
    <property type="entry name" value="TetR_N"/>
    <property type="match status" value="1"/>
</dbReference>
<sequence>MPDVTNMPSDKREAVLQAAINEFSERGYEQGSTNRIIQQSGISKGLLFHYLGSKKNVYLFALDHCLQYYVDYVYAKMVNLSPDIMDRIMQISLLKIRMCTTTPQMYRMVVSAWVDTPPELQEEVATRQAKLAEEHFPRLMVEGIDFTRFRKGLDVQKAIELLYSMLEMISNKLMDRYAKEEDRGLSKLDDMNEELKQYLEVLRYGLYEQKENKRDE</sequence>
<gene>
    <name evidence="6" type="ORF">SAMN05444972_11133</name>
</gene>
<name>A0A1I6TSF7_9BACL</name>
<evidence type="ECO:0000313" key="6">
    <source>
        <dbReference type="EMBL" id="SFS92126.1"/>
    </source>
</evidence>
<keyword evidence="3" id="KW-0804">Transcription</keyword>
<evidence type="ECO:0000256" key="3">
    <source>
        <dbReference type="ARBA" id="ARBA00023163"/>
    </source>
</evidence>
<dbReference type="PROSITE" id="PS50977">
    <property type="entry name" value="HTH_TETR_2"/>
    <property type="match status" value="1"/>
</dbReference>
<evidence type="ECO:0000313" key="7">
    <source>
        <dbReference type="Proteomes" id="UP000198660"/>
    </source>
</evidence>
<dbReference type="EMBL" id="FPAA01000011">
    <property type="protein sequence ID" value="SFS92126.1"/>
    <property type="molecule type" value="Genomic_DNA"/>
</dbReference>
<keyword evidence="1" id="KW-0805">Transcription regulation</keyword>
<dbReference type="PANTHER" id="PTHR47506">
    <property type="entry name" value="TRANSCRIPTIONAL REGULATORY PROTEIN"/>
    <property type="match status" value="1"/>
</dbReference>
<organism evidence="6 7">
    <name type="scientific">Marininema halotolerans</name>
    <dbReference type="NCBI Taxonomy" id="1155944"/>
    <lineage>
        <taxon>Bacteria</taxon>
        <taxon>Bacillati</taxon>
        <taxon>Bacillota</taxon>
        <taxon>Bacilli</taxon>
        <taxon>Bacillales</taxon>
        <taxon>Thermoactinomycetaceae</taxon>
        <taxon>Marininema</taxon>
    </lineage>
</organism>
<feature type="DNA-binding region" description="H-T-H motif" evidence="4">
    <location>
        <begin position="32"/>
        <end position="51"/>
    </location>
</feature>
<dbReference type="InterPro" id="IPR001647">
    <property type="entry name" value="HTH_TetR"/>
</dbReference>
<proteinExistence type="predicted"/>
<dbReference type="Proteomes" id="UP000198660">
    <property type="component" value="Unassembled WGS sequence"/>
</dbReference>
<evidence type="ECO:0000256" key="2">
    <source>
        <dbReference type="ARBA" id="ARBA00023125"/>
    </source>
</evidence>
<dbReference type="Gene3D" id="1.10.357.10">
    <property type="entry name" value="Tetracycline Repressor, domain 2"/>
    <property type="match status" value="1"/>
</dbReference>
<evidence type="ECO:0000259" key="5">
    <source>
        <dbReference type="PROSITE" id="PS50977"/>
    </source>
</evidence>
<dbReference type="AlphaFoldDB" id="A0A1I6TSF7"/>
<dbReference type="SUPFAM" id="SSF48498">
    <property type="entry name" value="Tetracyclin repressor-like, C-terminal domain"/>
    <property type="match status" value="1"/>
</dbReference>
<dbReference type="GO" id="GO:0003677">
    <property type="term" value="F:DNA binding"/>
    <property type="evidence" value="ECO:0007669"/>
    <property type="project" value="UniProtKB-UniRule"/>
</dbReference>
<dbReference type="InterPro" id="IPR009057">
    <property type="entry name" value="Homeodomain-like_sf"/>
</dbReference>
<dbReference type="InterPro" id="IPR036271">
    <property type="entry name" value="Tet_transcr_reg_TetR-rel_C_sf"/>
</dbReference>
<dbReference type="SUPFAM" id="SSF46689">
    <property type="entry name" value="Homeodomain-like"/>
    <property type="match status" value="1"/>
</dbReference>
<keyword evidence="7" id="KW-1185">Reference proteome</keyword>
<dbReference type="PANTHER" id="PTHR47506:SF3">
    <property type="entry name" value="HTH-TYPE TRANSCRIPTIONAL REGULATOR LMRA"/>
    <property type="match status" value="1"/>
</dbReference>